<gene>
    <name evidence="1" type="ORF">NP233_g7251</name>
</gene>
<protein>
    <recommendedName>
        <fullName evidence="3">F-box domain-containing protein</fullName>
    </recommendedName>
</protein>
<comment type="caution">
    <text evidence="1">The sequence shown here is derived from an EMBL/GenBank/DDBJ whole genome shotgun (WGS) entry which is preliminary data.</text>
</comment>
<dbReference type="AlphaFoldDB" id="A0AAD5VSW0"/>
<organism evidence="1 2">
    <name type="scientific">Leucocoprinus birnbaumii</name>
    <dbReference type="NCBI Taxonomy" id="56174"/>
    <lineage>
        <taxon>Eukaryota</taxon>
        <taxon>Fungi</taxon>
        <taxon>Dikarya</taxon>
        <taxon>Basidiomycota</taxon>
        <taxon>Agaricomycotina</taxon>
        <taxon>Agaricomycetes</taxon>
        <taxon>Agaricomycetidae</taxon>
        <taxon>Agaricales</taxon>
        <taxon>Agaricineae</taxon>
        <taxon>Agaricaceae</taxon>
        <taxon>Leucocoprinus</taxon>
    </lineage>
</organism>
<dbReference type="Proteomes" id="UP001213000">
    <property type="component" value="Unassembled WGS sequence"/>
</dbReference>
<dbReference type="Gene3D" id="3.80.10.10">
    <property type="entry name" value="Ribonuclease Inhibitor"/>
    <property type="match status" value="1"/>
</dbReference>
<dbReference type="EMBL" id="JANIEX010000517">
    <property type="protein sequence ID" value="KAJ3566050.1"/>
    <property type="molecule type" value="Genomic_DNA"/>
</dbReference>
<dbReference type="InterPro" id="IPR032675">
    <property type="entry name" value="LRR_dom_sf"/>
</dbReference>
<name>A0AAD5VSW0_9AGAR</name>
<evidence type="ECO:0000313" key="1">
    <source>
        <dbReference type="EMBL" id="KAJ3566050.1"/>
    </source>
</evidence>
<sequence length="472" mass="52519">MTSTESPTVPDVEVTRHEEKGLLSLSNDILLGVIQYCLADDSESVEIPPNSHSQHLILCHICHTLRSIILASPGLWTKFTLTTTRLGQHRDLYQEWLSRAEDQGGSYPISMENREESTFSIAELNELVLPYSDRLLRVHLYLTYEALERLFNLVPPIPFPRLANFSVICSDFHQPSLLDVEPLFRGSPVKEFAIDLGPPVLVRGLGISWARLKVLRLIASRARFYFPISWIHAIFVACGASLESCSISLEPTTDPDLPRISLPSLRDLTIHFRDPGWKTQAGFFGFLSLPSLISLELKSPDGLAFNEVCSALKSFFHRSPNIQQLRFARTVAPGSGFSSTVNSTEVVNILTLLPRLRVLELPKGPHTNIMPVLEAILLKGVCTDLEALEMVVNNGIQAVRVIQVLWNESAAMAGEERSLSKITIIDPKSWWTSDGEPSLAEESEVAACRQILREMRDAGLVITLSNSLDTDS</sequence>
<evidence type="ECO:0008006" key="3">
    <source>
        <dbReference type="Google" id="ProtNLM"/>
    </source>
</evidence>
<accession>A0AAD5VSW0</accession>
<proteinExistence type="predicted"/>
<keyword evidence="2" id="KW-1185">Reference proteome</keyword>
<reference evidence="1" key="1">
    <citation type="submission" date="2022-07" db="EMBL/GenBank/DDBJ databases">
        <title>Genome Sequence of Leucocoprinus birnbaumii.</title>
        <authorList>
            <person name="Buettner E."/>
        </authorList>
    </citation>
    <scope>NUCLEOTIDE SEQUENCE</scope>
    <source>
        <strain evidence="1">VT141</strain>
    </source>
</reference>
<evidence type="ECO:0000313" key="2">
    <source>
        <dbReference type="Proteomes" id="UP001213000"/>
    </source>
</evidence>